<evidence type="ECO:0000313" key="3">
    <source>
        <dbReference type="Proteomes" id="UP000001357"/>
    </source>
</evidence>
<accession>A9V655</accession>
<reference evidence="2 3" key="1">
    <citation type="journal article" date="2008" name="Nature">
        <title>The genome of the choanoflagellate Monosiga brevicollis and the origin of metazoans.</title>
        <authorList>
            <consortium name="JGI Sequencing"/>
            <person name="King N."/>
            <person name="Westbrook M.J."/>
            <person name="Young S.L."/>
            <person name="Kuo A."/>
            <person name="Abedin M."/>
            <person name="Chapman J."/>
            <person name="Fairclough S."/>
            <person name="Hellsten U."/>
            <person name="Isogai Y."/>
            <person name="Letunic I."/>
            <person name="Marr M."/>
            <person name="Pincus D."/>
            <person name="Putnam N."/>
            <person name="Rokas A."/>
            <person name="Wright K.J."/>
            <person name="Zuzow R."/>
            <person name="Dirks W."/>
            <person name="Good M."/>
            <person name="Goodstein D."/>
            <person name="Lemons D."/>
            <person name="Li W."/>
            <person name="Lyons J.B."/>
            <person name="Morris A."/>
            <person name="Nichols S."/>
            <person name="Richter D.J."/>
            <person name="Salamov A."/>
            <person name="Bork P."/>
            <person name="Lim W.A."/>
            <person name="Manning G."/>
            <person name="Miller W.T."/>
            <person name="McGinnis W."/>
            <person name="Shapiro H."/>
            <person name="Tjian R."/>
            <person name="Grigoriev I.V."/>
            <person name="Rokhsar D."/>
        </authorList>
    </citation>
    <scope>NUCLEOTIDE SEQUENCE [LARGE SCALE GENOMIC DNA]</scope>
    <source>
        <strain evidence="3">MX1 / ATCC 50154</strain>
    </source>
</reference>
<dbReference type="InterPro" id="IPR038702">
    <property type="entry name" value="Na/K_ATPase_sub_beta_sf"/>
</dbReference>
<name>A9V655_MONBE</name>
<dbReference type="KEGG" id="mbr:MONBRDRAFT_38180"/>
<keyword evidence="3" id="KW-1185">Reference proteome</keyword>
<dbReference type="Gene3D" id="2.60.40.1660">
    <property type="entry name" value="Na, k-atpase alpha subunit"/>
    <property type="match status" value="1"/>
</dbReference>
<keyword evidence="1" id="KW-0472">Membrane</keyword>
<dbReference type="InParanoid" id="A9V655"/>
<keyword evidence="1" id="KW-0812">Transmembrane</keyword>
<gene>
    <name evidence="2" type="ORF">MONBRDRAFT_38180</name>
</gene>
<evidence type="ECO:0000256" key="1">
    <source>
        <dbReference type="SAM" id="Phobius"/>
    </source>
</evidence>
<dbReference type="GeneID" id="5893470"/>
<protein>
    <submittedName>
        <fullName evidence="2">Uncharacterized protein</fullName>
    </submittedName>
</protein>
<proteinExistence type="predicted"/>
<dbReference type="RefSeq" id="XP_001748170.1">
    <property type="nucleotide sequence ID" value="XM_001748118.1"/>
</dbReference>
<dbReference type="AlphaFoldDB" id="A9V655"/>
<evidence type="ECO:0000313" key="2">
    <source>
        <dbReference type="EMBL" id="EDQ86931.1"/>
    </source>
</evidence>
<keyword evidence="1" id="KW-1133">Transmembrane helix</keyword>
<feature type="transmembrane region" description="Helical" evidence="1">
    <location>
        <begin position="28"/>
        <end position="51"/>
    </location>
</feature>
<dbReference type="EMBL" id="CH991562">
    <property type="protein sequence ID" value="EDQ86931.1"/>
    <property type="molecule type" value="Genomic_DNA"/>
</dbReference>
<dbReference type="Proteomes" id="UP000001357">
    <property type="component" value="Unassembled WGS sequence"/>
</dbReference>
<organism evidence="2 3">
    <name type="scientific">Monosiga brevicollis</name>
    <name type="common">Choanoflagellate</name>
    <dbReference type="NCBI Taxonomy" id="81824"/>
    <lineage>
        <taxon>Eukaryota</taxon>
        <taxon>Choanoflagellata</taxon>
        <taxon>Craspedida</taxon>
        <taxon>Salpingoecidae</taxon>
        <taxon>Monosiga</taxon>
    </lineage>
</organism>
<sequence>MPSNTNNLSTSLHDAADEIPPGDYKKVAAFYFCFNAGLVCFFAICYSVMFASLPGNRSGPKTQFVVGHGVFLSDATVEITYSPDSDTFNENLLKNYEERVARFLNRSVDNDLGKLNVDVSTLGPCSDYATVMAAARNFEYFCVYAKLNRIYGFVPSQDIATSVVLEFPPAERFQSEYEVAFEDFATTYPSTLPASMLPFLNRYPWSDDVATTAQPVPYVDPAFAIVLNTSMVDVAKFSEYNLKLRYGAQFDYGQSLQDEGEGYAKGDYEIRAEL</sequence>